<dbReference type="Gene3D" id="3.40.630.30">
    <property type="match status" value="1"/>
</dbReference>
<evidence type="ECO:0000313" key="2">
    <source>
        <dbReference type="EMBL" id="PQQ68202.1"/>
    </source>
</evidence>
<name>A0A2S8REJ1_9FIRM</name>
<dbReference type="PANTHER" id="PTHR41373:SF1">
    <property type="entry name" value="PHOSPHATIDYLGLYCEROL LYSYLTRANSFERASE C-TERMINAL DOMAIN-CONTAINING PROTEIN"/>
    <property type="match status" value="1"/>
</dbReference>
<proteinExistence type="predicted"/>
<feature type="domain" description="Phosphatidylglycerol lysyltransferase C-terminal" evidence="1">
    <location>
        <begin position="3"/>
        <end position="273"/>
    </location>
</feature>
<dbReference type="PIRSF" id="PIRSF018688">
    <property type="entry name" value="UCP018688"/>
    <property type="match status" value="1"/>
</dbReference>
<dbReference type="PANTHER" id="PTHR41373">
    <property type="entry name" value="DUF2156 DOMAIN-CONTAINING PROTEIN"/>
    <property type="match status" value="1"/>
</dbReference>
<dbReference type="InterPro" id="IPR016732">
    <property type="entry name" value="UCP018688"/>
</dbReference>
<evidence type="ECO:0000313" key="3">
    <source>
        <dbReference type="Proteomes" id="UP000239720"/>
    </source>
</evidence>
<dbReference type="AlphaFoldDB" id="A0A2S8REJ1"/>
<accession>A0A2S8REJ1</accession>
<dbReference type="SUPFAM" id="SSF55729">
    <property type="entry name" value="Acyl-CoA N-acyltransferases (Nat)"/>
    <property type="match status" value="2"/>
</dbReference>
<dbReference type="EMBL" id="NEMB01000003">
    <property type="protein sequence ID" value="PQQ68202.1"/>
    <property type="molecule type" value="Genomic_DNA"/>
</dbReference>
<dbReference type="InterPro" id="IPR024320">
    <property type="entry name" value="LPG_synthase_C"/>
</dbReference>
<dbReference type="RefSeq" id="WP_105368635.1">
    <property type="nucleotide sequence ID" value="NZ_NEMB01000003.1"/>
</dbReference>
<dbReference type="OrthoDB" id="9765580at2"/>
<comment type="caution">
    <text evidence="2">The sequence shown here is derived from an EMBL/GenBank/DDBJ whole genome shotgun (WGS) entry which is preliminary data.</text>
</comment>
<protein>
    <recommendedName>
        <fullName evidence="1">Phosphatidylglycerol lysyltransferase C-terminal domain-containing protein</fullName>
    </recommendedName>
</protein>
<gene>
    <name evidence="2" type="ORF">B9R14_16520</name>
</gene>
<dbReference type="Proteomes" id="UP000239720">
    <property type="component" value="Unassembled WGS sequence"/>
</dbReference>
<evidence type="ECO:0000259" key="1">
    <source>
        <dbReference type="Pfam" id="PF09924"/>
    </source>
</evidence>
<reference evidence="2 3" key="1">
    <citation type="journal article" date="2018" name="Syst. Appl. Microbiol.">
        <title>Characterization and high-quality draft genome sequence of Herbivorax saccincola A7, an anaerobic, alkaliphilic, thermophilic, cellulolytic, and xylanolytic bacterium.</title>
        <authorList>
            <person name="Aikawa S."/>
            <person name="Baramee S."/>
            <person name="Sermsathanaswadi J."/>
            <person name="Thianheng P."/>
            <person name="Tachaapaikoon C."/>
            <person name="Shikata A."/>
            <person name="Waeonukul R."/>
            <person name="Pason P."/>
            <person name="Ratanakhanokchai K."/>
            <person name="Kosugi A."/>
        </authorList>
    </citation>
    <scope>NUCLEOTIDE SEQUENCE [LARGE SCALE GENOMIC DNA]</scope>
    <source>
        <strain evidence="2 3">A7</strain>
    </source>
</reference>
<dbReference type="Pfam" id="PF09924">
    <property type="entry name" value="LPG_synthase_C"/>
    <property type="match status" value="1"/>
</dbReference>
<dbReference type="InterPro" id="IPR016181">
    <property type="entry name" value="Acyl_CoA_acyltransferase"/>
</dbReference>
<organism evidence="2 3">
    <name type="scientific">Acetivibrio saccincola</name>
    <dbReference type="NCBI Taxonomy" id="1677857"/>
    <lineage>
        <taxon>Bacteria</taxon>
        <taxon>Bacillati</taxon>
        <taxon>Bacillota</taxon>
        <taxon>Clostridia</taxon>
        <taxon>Eubacteriales</taxon>
        <taxon>Oscillospiraceae</taxon>
        <taxon>Acetivibrio</taxon>
    </lineage>
</organism>
<sequence length="275" mass="33000">MASEMNFTNLFMWRDFYNFEFFEINEMICLIASPKGQEPFAYAPIGSYTPERFRSSVNAIREYFSEKEWRLVFRRVEESKLKYFERYTDGQIKIEYDRDNSDYIYLTENLINLKGRKYHSKRNHINIFLKTYEYEYVELNESYIEEALRIDEEWNLGKEDGGNGIMYPERLANREVLKNFAKLDCKGALIKVNGKFEAYTVGEIINNRYAVIHIEKANSSIKGIYAFINQKFCEYELRNILYVNREQDLGIESLRRAKKSYNPIKYINKYNIYVN</sequence>